<feature type="domain" description="HTH tetR-type" evidence="3">
    <location>
        <begin position="6"/>
        <end position="66"/>
    </location>
</feature>
<dbReference type="SUPFAM" id="SSF46689">
    <property type="entry name" value="Homeodomain-like"/>
    <property type="match status" value="1"/>
</dbReference>
<dbReference type="Gene3D" id="1.10.357.10">
    <property type="entry name" value="Tetracycline Repressor, domain 2"/>
    <property type="match status" value="1"/>
</dbReference>
<keyword evidence="1 2" id="KW-0238">DNA-binding</keyword>
<evidence type="ECO:0000259" key="3">
    <source>
        <dbReference type="PROSITE" id="PS50977"/>
    </source>
</evidence>
<gene>
    <name evidence="4" type="ORF">SAMN06265218_103139</name>
</gene>
<dbReference type="InterPro" id="IPR009057">
    <property type="entry name" value="Homeodomain-like_sf"/>
</dbReference>
<name>A0A521BID7_9BACT</name>
<evidence type="ECO:0000313" key="4">
    <source>
        <dbReference type="EMBL" id="SMO46826.1"/>
    </source>
</evidence>
<evidence type="ECO:0000313" key="5">
    <source>
        <dbReference type="Proteomes" id="UP000317593"/>
    </source>
</evidence>
<organism evidence="4 5">
    <name type="scientific">Fodinibius sediminis</name>
    <dbReference type="NCBI Taxonomy" id="1214077"/>
    <lineage>
        <taxon>Bacteria</taxon>
        <taxon>Pseudomonadati</taxon>
        <taxon>Balneolota</taxon>
        <taxon>Balneolia</taxon>
        <taxon>Balneolales</taxon>
        <taxon>Balneolaceae</taxon>
        <taxon>Fodinibius</taxon>
    </lineage>
</organism>
<dbReference type="SUPFAM" id="SSF48498">
    <property type="entry name" value="Tetracyclin repressor-like, C-terminal domain"/>
    <property type="match status" value="1"/>
</dbReference>
<dbReference type="Pfam" id="PF00440">
    <property type="entry name" value="TetR_N"/>
    <property type="match status" value="1"/>
</dbReference>
<keyword evidence="5" id="KW-1185">Reference proteome</keyword>
<proteinExistence type="predicted"/>
<dbReference type="PRINTS" id="PR00455">
    <property type="entry name" value="HTHTETR"/>
</dbReference>
<dbReference type="PANTHER" id="PTHR30055:SF226">
    <property type="entry name" value="HTH-TYPE TRANSCRIPTIONAL REGULATOR PKSA"/>
    <property type="match status" value="1"/>
</dbReference>
<dbReference type="GO" id="GO:0000976">
    <property type="term" value="F:transcription cis-regulatory region binding"/>
    <property type="evidence" value="ECO:0007669"/>
    <property type="project" value="TreeGrafter"/>
</dbReference>
<dbReference type="InterPro" id="IPR036271">
    <property type="entry name" value="Tet_transcr_reg_TetR-rel_C_sf"/>
</dbReference>
<dbReference type="PROSITE" id="PS50977">
    <property type="entry name" value="HTH_TETR_2"/>
    <property type="match status" value="1"/>
</dbReference>
<sequence length="203" mass="22619">MTDKKKDSRSEIIQAAQDEFIAHGYGGARLQNIANQIGVTKAMIHYYFNTKAELFEYIYRRSVQAMFSGLSELLEADLPLFKKIEQLVAACLENAERDPEVLSFVIAETSRNEDWLRPIFDEEVSLEQEVFTGQIEEASSNYVIASVHPGQLLLNIFSLCYYPAVTSSINASLLNNGDGVTASSLAADRQGIVLDTILNWLTA</sequence>
<dbReference type="InterPro" id="IPR001647">
    <property type="entry name" value="HTH_TetR"/>
</dbReference>
<protein>
    <submittedName>
        <fullName evidence="4">Transcriptional regulator, TetR family</fullName>
    </submittedName>
</protein>
<evidence type="ECO:0000256" key="1">
    <source>
        <dbReference type="ARBA" id="ARBA00023125"/>
    </source>
</evidence>
<feature type="DNA-binding region" description="H-T-H motif" evidence="2">
    <location>
        <begin position="29"/>
        <end position="48"/>
    </location>
</feature>
<dbReference type="RefSeq" id="WP_142713367.1">
    <property type="nucleotide sequence ID" value="NZ_FXTH01000003.1"/>
</dbReference>
<dbReference type="InterPro" id="IPR050109">
    <property type="entry name" value="HTH-type_TetR-like_transc_reg"/>
</dbReference>
<dbReference type="PANTHER" id="PTHR30055">
    <property type="entry name" value="HTH-TYPE TRANSCRIPTIONAL REGULATOR RUTR"/>
    <property type="match status" value="1"/>
</dbReference>
<dbReference type="Proteomes" id="UP000317593">
    <property type="component" value="Unassembled WGS sequence"/>
</dbReference>
<dbReference type="AlphaFoldDB" id="A0A521BID7"/>
<accession>A0A521BID7</accession>
<dbReference type="EMBL" id="FXTH01000003">
    <property type="protein sequence ID" value="SMO46826.1"/>
    <property type="molecule type" value="Genomic_DNA"/>
</dbReference>
<evidence type="ECO:0000256" key="2">
    <source>
        <dbReference type="PROSITE-ProRule" id="PRU00335"/>
    </source>
</evidence>
<dbReference type="GO" id="GO:0003700">
    <property type="term" value="F:DNA-binding transcription factor activity"/>
    <property type="evidence" value="ECO:0007669"/>
    <property type="project" value="TreeGrafter"/>
</dbReference>
<reference evidence="4 5" key="1">
    <citation type="submission" date="2017-05" db="EMBL/GenBank/DDBJ databases">
        <authorList>
            <person name="Varghese N."/>
            <person name="Submissions S."/>
        </authorList>
    </citation>
    <scope>NUCLEOTIDE SEQUENCE [LARGE SCALE GENOMIC DNA]</scope>
    <source>
        <strain evidence="4 5">DSM 21194</strain>
    </source>
</reference>
<dbReference type="OrthoDB" id="9789566at2"/>